<name>A0ABX8ITG6_9GAMM</name>
<evidence type="ECO:0000313" key="1">
    <source>
        <dbReference type="EMBL" id="QWV17035.1"/>
    </source>
</evidence>
<evidence type="ECO:0000313" key="2">
    <source>
        <dbReference type="Proteomes" id="UP000683436"/>
    </source>
</evidence>
<dbReference type="Proteomes" id="UP000683436">
    <property type="component" value="Chromosome"/>
</dbReference>
<accession>A0ABX8ITG6</accession>
<reference evidence="1 2" key="1">
    <citation type="submission" date="2021-06" db="EMBL/GenBank/DDBJ databases">
        <title>Microbial metabolic specificity influences pelagic lipid remineralization.</title>
        <authorList>
            <person name="Behrendt L."/>
            <person name="Hunter J.E."/>
            <person name="Alcolombri U."/>
            <person name="Smriga S."/>
            <person name="Mincer T."/>
            <person name="Lowenstein D.P."/>
            <person name="Peaudecerf F.J."/>
            <person name="Fernandez V.I."/>
            <person name="Fredricks H."/>
            <person name="Almblad H."/>
            <person name="Harrison J.J."/>
            <person name="Stocker R."/>
            <person name="Van Mooy B.A.S."/>
        </authorList>
    </citation>
    <scope>NUCLEOTIDE SEQUENCE [LARGE SCALE GENOMIC DNA]</scope>
    <source>
        <strain evidence="1 2">A252</strain>
    </source>
</reference>
<evidence type="ECO:0008006" key="3">
    <source>
        <dbReference type="Google" id="ProtNLM"/>
    </source>
</evidence>
<proteinExistence type="predicted"/>
<protein>
    <recommendedName>
        <fullName evidence="3">DUF4034 domain-containing protein</fullName>
    </recommendedName>
</protein>
<dbReference type="EMBL" id="CP076683">
    <property type="protein sequence ID" value="QWV17035.1"/>
    <property type="molecule type" value="Genomic_DNA"/>
</dbReference>
<dbReference type="RefSeq" id="WP_128122031.1">
    <property type="nucleotide sequence ID" value="NZ_CP076683.1"/>
</dbReference>
<gene>
    <name evidence="1" type="ORF">KQ248_21740</name>
</gene>
<sequence>MINLYTEELGIYVTCPVMRAQLAELFNDLYEPYRNTLKRFSTFMSKPATVRYLLTTFVVRSCVVSWQVQALATSAANNQQPRPTQQFWFLPHEEEGELVSPLHNALQWAYQVCGVSQAQFHRPAGVADLCGQLARNLDTCRRWKWLSKAKPPTLPALYRNLVQSFEALERAGNPVPLELRRAIITTVSVSRIASYVAHSIESIYGRAFLLETCQQLKLYTDWLSPHIKIAQAKADRLAEHTPIPDLSLEKTRSHYALREMTIYLRQCDEAYAFIQSNRGSDGSYNPLCIDWVEKQLGTFAARINQDITSRWVLDKPDGFDELMAEANAMRRRGRATLSAIDELEVRMSKTGVAERVPWVLHWLRAVVHYNADQFDKAAEHYTAAFQLGRYSAGDHQYLLMNQYLEAMAKTKRWLQFKQGAFWADYLGLKVRHLRDRDLTEENIRFAFTMLGMRNAKYFQM</sequence>
<organism evidence="1 2">
    <name type="scientific">Stutzerimonas zhaodongensis</name>
    <dbReference type="NCBI Taxonomy" id="1176257"/>
    <lineage>
        <taxon>Bacteria</taxon>
        <taxon>Pseudomonadati</taxon>
        <taxon>Pseudomonadota</taxon>
        <taxon>Gammaproteobacteria</taxon>
        <taxon>Pseudomonadales</taxon>
        <taxon>Pseudomonadaceae</taxon>
        <taxon>Stutzerimonas</taxon>
    </lineage>
</organism>
<keyword evidence="2" id="KW-1185">Reference proteome</keyword>